<evidence type="ECO:0000256" key="9">
    <source>
        <dbReference type="ARBA" id="ARBA00023170"/>
    </source>
</evidence>
<dbReference type="Proteomes" id="UP000095284">
    <property type="component" value="Unplaced"/>
</dbReference>
<gene>
    <name evidence="12" type="ORF">BXYJ_LOCUS8480</name>
</gene>
<dbReference type="InterPro" id="IPR000536">
    <property type="entry name" value="Nucl_hrmn_rcpt_lig-bd"/>
</dbReference>
<keyword evidence="9" id="KW-0675">Receptor</keyword>
<evidence type="ECO:0000313" key="15">
    <source>
        <dbReference type="WBParaSite" id="BXY_1188500.1"/>
    </source>
</evidence>
<dbReference type="GO" id="GO:0008270">
    <property type="term" value="F:zinc ion binding"/>
    <property type="evidence" value="ECO:0007669"/>
    <property type="project" value="UniProtKB-KW"/>
</dbReference>
<dbReference type="PANTHER" id="PTHR46011:SF20">
    <property type="entry name" value="NUCLEAR HORMONE RECEPTOR FAMILY MEMBER ODR-7"/>
    <property type="match status" value="1"/>
</dbReference>
<evidence type="ECO:0000313" key="14">
    <source>
        <dbReference type="Proteomes" id="UP000659654"/>
    </source>
</evidence>
<dbReference type="GO" id="GO:0005634">
    <property type="term" value="C:nucleus"/>
    <property type="evidence" value="ECO:0007669"/>
    <property type="project" value="UniProtKB-SubCell"/>
</dbReference>
<evidence type="ECO:0000256" key="3">
    <source>
        <dbReference type="ARBA" id="ARBA00022723"/>
    </source>
</evidence>
<comment type="subcellular location">
    <subcellularLocation>
        <location evidence="1">Nucleus</location>
    </subcellularLocation>
</comment>
<dbReference type="Pfam" id="PF00104">
    <property type="entry name" value="Hormone_recep"/>
    <property type="match status" value="1"/>
</dbReference>
<dbReference type="InterPro" id="IPR013088">
    <property type="entry name" value="Znf_NHR/GATA"/>
</dbReference>
<dbReference type="SMR" id="A0A1I7SFS2"/>
<keyword evidence="10" id="KW-0539">Nucleus</keyword>
<dbReference type="Gene3D" id="1.10.565.10">
    <property type="entry name" value="Retinoid X Receptor"/>
    <property type="match status" value="1"/>
</dbReference>
<dbReference type="SUPFAM" id="SSF48508">
    <property type="entry name" value="Nuclear receptor ligand-binding domain"/>
    <property type="match status" value="1"/>
</dbReference>
<dbReference type="WBParaSite" id="BXY_1188500.1">
    <property type="protein sequence ID" value="BXY_1188500.1"/>
    <property type="gene ID" value="BXY_1188500"/>
</dbReference>
<dbReference type="PROSITE" id="PS51030">
    <property type="entry name" value="NUCLEAR_REC_DBD_2"/>
    <property type="match status" value="1"/>
</dbReference>
<keyword evidence="7" id="KW-0238">DNA-binding</keyword>
<dbReference type="CDD" id="cd06960">
    <property type="entry name" value="NR_DBD_HNF4A"/>
    <property type="match status" value="1"/>
</dbReference>
<evidence type="ECO:0000256" key="6">
    <source>
        <dbReference type="ARBA" id="ARBA00023015"/>
    </source>
</evidence>
<dbReference type="GO" id="GO:0003700">
    <property type="term" value="F:DNA-binding transcription factor activity"/>
    <property type="evidence" value="ECO:0007669"/>
    <property type="project" value="InterPro"/>
</dbReference>
<evidence type="ECO:0000256" key="10">
    <source>
        <dbReference type="ARBA" id="ARBA00023242"/>
    </source>
</evidence>
<proteinExistence type="inferred from homology"/>
<evidence type="ECO:0000256" key="8">
    <source>
        <dbReference type="ARBA" id="ARBA00023163"/>
    </source>
</evidence>
<accession>A0A1I7SFS2</accession>
<feature type="domain" description="Nuclear receptor" evidence="11">
    <location>
        <begin position="2"/>
        <end position="77"/>
    </location>
</feature>
<keyword evidence="14" id="KW-1185">Reference proteome</keyword>
<protein>
    <submittedName>
        <fullName evidence="12">(pine wood nematode) hypothetical protein</fullName>
    </submittedName>
    <submittedName>
        <fullName evidence="15">Nuclear receptor domain-containing protein</fullName>
    </submittedName>
</protein>
<dbReference type="OrthoDB" id="10018779at2759"/>
<name>A0A1I7SFS2_BURXY</name>
<keyword evidence="8" id="KW-0804">Transcription</keyword>
<dbReference type="InterPro" id="IPR035500">
    <property type="entry name" value="NHR-like_dom_sf"/>
</dbReference>
<reference evidence="12" key="2">
    <citation type="submission" date="2020-09" db="EMBL/GenBank/DDBJ databases">
        <authorList>
            <person name="Kikuchi T."/>
        </authorList>
    </citation>
    <scope>NUCLEOTIDE SEQUENCE</scope>
    <source>
        <strain evidence="12">Ka4C1</strain>
    </source>
</reference>
<dbReference type="eggNOG" id="KOG3575">
    <property type="taxonomic scope" value="Eukaryota"/>
</dbReference>
<evidence type="ECO:0000256" key="7">
    <source>
        <dbReference type="ARBA" id="ARBA00023125"/>
    </source>
</evidence>
<dbReference type="AlphaFoldDB" id="A0A1I7SFS2"/>
<evidence type="ECO:0000256" key="2">
    <source>
        <dbReference type="ARBA" id="ARBA00005993"/>
    </source>
</evidence>
<dbReference type="PANTHER" id="PTHR46011">
    <property type="entry name" value="NUCLEAR HORMONE RECEPTOR FAMILY MEMBER NHR-86-RELATED"/>
    <property type="match status" value="1"/>
</dbReference>
<dbReference type="InterPro" id="IPR001628">
    <property type="entry name" value="Znf_hrmn_rcpt"/>
</dbReference>
<evidence type="ECO:0000256" key="4">
    <source>
        <dbReference type="ARBA" id="ARBA00022771"/>
    </source>
</evidence>
<keyword evidence="4" id="KW-0863">Zinc-finger</keyword>
<dbReference type="EMBL" id="CAJFDI010000004">
    <property type="protein sequence ID" value="CAD5225310.1"/>
    <property type="molecule type" value="Genomic_DNA"/>
</dbReference>
<sequence length="357" mass="41789">MSNRCKICGDASIGIQFGVRACRGCSAFFRRTIVEKRQYDCWRNERCKVIPGVRNSCRECRFKRCVKLGMKEERVQPRRDKNMTIVVANPLTPPHTRKDVPTTSKNSDVLSRLSAGFETYMIAKKAVFITKRPELAVFEHDEMITVPASEKVELEMLTFPSTYAVLRDYFLDFVEMDKQVKFKLLDAFLGRFYQLERVWVTAQRFVKTKQFHKYALSAYDYIDMTRQEDFFQDDIEAQKSFQPYAVVLQQFARKIDSLEVDQKEFAALIGLMAVHIVASLYADKADKQLRKILDELQEHVSKRYSDRHKRVAQIILLLRDVETTTEMFNECFFLGVVVNDIYRQALDRLGEISDYYV</sequence>
<dbReference type="InterPro" id="IPR049636">
    <property type="entry name" value="HNF4-like_DBD"/>
</dbReference>
<evidence type="ECO:0000313" key="13">
    <source>
        <dbReference type="Proteomes" id="UP000095284"/>
    </source>
</evidence>
<evidence type="ECO:0000256" key="1">
    <source>
        <dbReference type="ARBA" id="ARBA00004123"/>
    </source>
</evidence>
<dbReference type="SMART" id="SM00399">
    <property type="entry name" value="ZnF_C4"/>
    <property type="match status" value="1"/>
</dbReference>
<dbReference type="Proteomes" id="UP000659654">
    <property type="component" value="Unassembled WGS sequence"/>
</dbReference>
<comment type="similarity">
    <text evidence="2">Belongs to the nuclear hormone receptor family.</text>
</comment>
<keyword evidence="3" id="KW-0479">Metal-binding</keyword>
<dbReference type="Pfam" id="PF00105">
    <property type="entry name" value="zf-C4"/>
    <property type="match status" value="1"/>
</dbReference>
<organism evidence="13 15">
    <name type="scientific">Bursaphelenchus xylophilus</name>
    <name type="common">Pinewood nematode worm</name>
    <name type="synonym">Aphelenchoides xylophilus</name>
    <dbReference type="NCBI Taxonomy" id="6326"/>
    <lineage>
        <taxon>Eukaryota</taxon>
        <taxon>Metazoa</taxon>
        <taxon>Ecdysozoa</taxon>
        <taxon>Nematoda</taxon>
        <taxon>Chromadorea</taxon>
        <taxon>Rhabditida</taxon>
        <taxon>Tylenchina</taxon>
        <taxon>Tylenchomorpha</taxon>
        <taxon>Aphelenchoidea</taxon>
        <taxon>Aphelenchoididae</taxon>
        <taxon>Bursaphelenchus</taxon>
    </lineage>
</organism>
<dbReference type="GO" id="GO:0006357">
    <property type="term" value="P:regulation of transcription by RNA polymerase II"/>
    <property type="evidence" value="ECO:0007669"/>
    <property type="project" value="TreeGrafter"/>
</dbReference>
<dbReference type="SMART" id="SM00430">
    <property type="entry name" value="HOLI"/>
    <property type="match status" value="1"/>
</dbReference>
<dbReference type="EMBL" id="CAJFCV020000004">
    <property type="protein sequence ID" value="CAG9114367.1"/>
    <property type="molecule type" value="Genomic_DNA"/>
</dbReference>
<dbReference type="GO" id="GO:0000978">
    <property type="term" value="F:RNA polymerase II cis-regulatory region sequence-specific DNA binding"/>
    <property type="evidence" value="ECO:0007669"/>
    <property type="project" value="InterPro"/>
</dbReference>
<dbReference type="SUPFAM" id="SSF57716">
    <property type="entry name" value="Glucocorticoid receptor-like (DNA-binding domain)"/>
    <property type="match status" value="1"/>
</dbReference>
<keyword evidence="6" id="KW-0805">Transcription regulation</keyword>
<reference evidence="15" key="1">
    <citation type="submission" date="2016-11" db="UniProtKB">
        <authorList>
            <consortium name="WormBaseParasite"/>
        </authorList>
    </citation>
    <scope>IDENTIFICATION</scope>
</reference>
<dbReference type="PRINTS" id="PR00047">
    <property type="entry name" value="STROIDFINGER"/>
</dbReference>
<dbReference type="Proteomes" id="UP000582659">
    <property type="component" value="Unassembled WGS sequence"/>
</dbReference>
<dbReference type="Gene3D" id="3.30.50.10">
    <property type="entry name" value="Erythroid Transcription Factor GATA-1, subunit A"/>
    <property type="match status" value="1"/>
</dbReference>
<evidence type="ECO:0000313" key="12">
    <source>
        <dbReference type="EMBL" id="CAD5225310.1"/>
    </source>
</evidence>
<evidence type="ECO:0000256" key="5">
    <source>
        <dbReference type="ARBA" id="ARBA00022833"/>
    </source>
</evidence>
<evidence type="ECO:0000259" key="11">
    <source>
        <dbReference type="PROSITE" id="PS51030"/>
    </source>
</evidence>
<keyword evidence="5" id="KW-0862">Zinc</keyword>